<dbReference type="InterPro" id="IPR021852">
    <property type="entry name" value="DUF3456"/>
</dbReference>
<dbReference type="PANTHER" id="PTHR15382:SF8">
    <property type="entry name" value="CANOPY B"/>
    <property type="match status" value="1"/>
</dbReference>
<feature type="domain" description="DUF3456" evidence="3">
    <location>
        <begin position="96"/>
        <end position="233"/>
    </location>
</feature>
<dbReference type="OrthoDB" id="6020060at2759"/>
<organism evidence="4">
    <name type="scientific">Cyprideis torosa</name>
    <dbReference type="NCBI Taxonomy" id="163714"/>
    <lineage>
        <taxon>Eukaryota</taxon>
        <taxon>Metazoa</taxon>
        <taxon>Ecdysozoa</taxon>
        <taxon>Arthropoda</taxon>
        <taxon>Crustacea</taxon>
        <taxon>Oligostraca</taxon>
        <taxon>Ostracoda</taxon>
        <taxon>Podocopa</taxon>
        <taxon>Podocopida</taxon>
        <taxon>Cytherocopina</taxon>
        <taxon>Cytheroidea</taxon>
        <taxon>Cytherideidae</taxon>
        <taxon>Cyprideis</taxon>
    </lineage>
</organism>
<evidence type="ECO:0000313" key="4">
    <source>
        <dbReference type="EMBL" id="CAD7226138.1"/>
    </source>
</evidence>
<comment type="similarity">
    <text evidence="1">Belongs to the canopy family.</text>
</comment>
<keyword evidence="2" id="KW-0732">Signal</keyword>
<proteinExistence type="inferred from homology"/>
<dbReference type="Pfam" id="PF11938">
    <property type="entry name" value="DUF3456"/>
    <property type="match status" value="1"/>
</dbReference>
<protein>
    <recommendedName>
        <fullName evidence="3">DUF3456 domain-containing protein</fullName>
    </recommendedName>
</protein>
<evidence type="ECO:0000256" key="2">
    <source>
        <dbReference type="ARBA" id="ARBA00022729"/>
    </source>
</evidence>
<dbReference type="EMBL" id="OB660757">
    <property type="protein sequence ID" value="CAD7226138.1"/>
    <property type="molecule type" value="Genomic_DNA"/>
</dbReference>
<gene>
    <name evidence="4" type="ORF">CTOB1V02_LOCUS4063</name>
</gene>
<evidence type="ECO:0000259" key="3">
    <source>
        <dbReference type="Pfam" id="PF11938"/>
    </source>
</evidence>
<accession>A0A7R8ZJI8</accession>
<sequence>MSNRKAMTDFDRFKLYKAKQARNRILKRQYFVMRKAARKAGKFQAKALKEAVKGKQKKKGKKNLLLALLLLCLFLCNVTSDDNEAADEQEYFASPCEVCSIVTDELEFRLDETGRSHSAIETGYYIDGSRQKKKKYKNSELRLLDSMEKLCDRLLEYSLHKERKDISRFARGQSETFRTLEGLVAKGVKVDLGIPHEMWNDPPVEITKLKSDCENLLEEFEDDIEEWYWSQSSLPSSEEYDSSEEPRKTSLKDFLCRKRVLRGKDTQCLDERPRLQLKGDHDEL</sequence>
<reference evidence="4" key="1">
    <citation type="submission" date="2020-11" db="EMBL/GenBank/DDBJ databases">
        <authorList>
            <person name="Tran Van P."/>
        </authorList>
    </citation>
    <scope>NUCLEOTIDE SEQUENCE</scope>
</reference>
<evidence type="ECO:0000256" key="1">
    <source>
        <dbReference type="ARBA" id="ARBA00007285"/>
    </source>
</evidence>
<name>A0A7R8ZJI8_9CRUS</name>
<dbReference type="AlphaFoldDB" id="A0A7R8ZJI8"/>
<dbReference type="PANTHER" id="PTHR15382">
    <property type="entry name" value="CTG4A-RELATED"/>
    <property type="match status" value="1"/>
</dbReference>